<evidence type="ECO:0000313" key="3">
    <source>
        <dbReference type="Proteomes" id="UP001430356"/>
    </source>
</evidence>
<sequence length="232" mass="24274">MPVRAVSPRRARSTGRRRNNVNTAAAPARLNFSVQDRRLNTRLLNETQRRKAQLLGLTTHDVAHQLHRYTVEPTTVMDEGRVGGLGSTKGGAPSKPSGTGGAAAPSAAGVDVFGASSSPSSMHATADGPASAGRDAYARWQAQYAQHVQSRRDAAPASQHSPALPGGGGGGRDNGGGPTLSVPPTSSYDEWLSAGCPTGSWLALLHSEVYAPVEAERAFLTAKYDPKARQVE</sequence>
<feature type="region of interest" description="Disordered" evidence="1">
    <location>
        <begin position="78"/>
        <end position="106"/>
    </location>
</feature>
<feature type="compositionally biased region" description="Gly residues" evidence="1">
    <location>
        <begin position="165"/>
        <end position="178"/>
    </location>
</feature>
<feature type="region of interest" description="Disordered" evidence="1">
    <location>
        <begin position="144"/>
        <end position="189"/>
    </location>
</feature>
<dbReference type="EMBL" id="JAECZO010000055">
    <property type="protein sequence ID" value="KAK7195501.1"/>
    <property type="molecule type" value="Genomic_DNA"/>
</dbReference>
<name>A0AAW0EPP4_9TRYP</name>
<feature type="compositionally biased region" description="Low complexity" evidence="1">
    <location>
        <begin position="90"/>
        <end position="106"/>
    </location>
</feature>
<evidence type="ECO:0000256" key="1">
    <source>
        <dbReference type="SAM" id="MobiDB-lite"/>
    </source>
</evidence>
<dbReference type="AlphaFoldDB" id="A0AAW0EPP4"/>
<dbReference type="Proteomes" id="UP001430356">
    <property type="component" value="Unassembled WGS sequence"/>
</dbReference>
<evidence type="ECO:0000313" key="2">
    <source>
        <dbReference type="EMBL" id="KAK7195501.1"/>
    </source>
</evidence>
<keyword evidence="3" id="KW-1185">Reference proteome</keyword>
<gene>
    <name evidence="2" type="ORF">NESM_000477700</name>
</gene>
<feature type="compositionally biased region" description="Basic residues" evidence="1">
    <location>
        <begin position="7"/>
        <end position="19"/>
    </location>
</feature>
<organism evidence="2 3">
    <name type="scientific">Novymonas esmeraldas</name>
    <dbReference type="NCBI Taxonomy" id="1808958"/>
    <lineage>
        <taxon>Eukaryota</taxon>
        <taxon>Discoba</taxon>
        <taxon>Euglenozoa</taxon>
        <taxon>Kinetoplastea</taxon>
        <taxon>Metakinetoplastina</taxon>
        <taxon>Trypanosomatida</taxon>
        <taxon>Trypanosomatidae</taxon>
        <taxon>Novymonas</taxon>
    </lineage>
</organism>
<proteinExistence type="predicted"/>
<accession>A0AAW0EPP4</accession>
<comment type="caution">
    <text evidence="2">The sequence shown here is derived from an EMBL/GenBank/DDBJ whole genome shotgun (WGS) entry which is preliminary data.</text>
</comment>
<reference evidence="2 3" key="1">
    <citation type="journal article" date="2021" name="MBio">
        <title>A New Model Trypanosomatid, Novymonas esmeraldas: Genomic Perception of Its 'Candidatus Pandoraea novymonadis' Endosymbiont.</title>
        <authorList>
            <person name="Zakharova A."/>
            <person name="Saura A."/>
            <person name="Butenko A."/>
            <person name="Podesvova L."/>
            <person name="Warmusova S."/>
            <person name="Kostygov A.Y."/>
            <person name="Nenarokova A."/>
            <person name="Lukes J."/>
            <person name="Opperdoes F.R."/>
            <person name="Yurchenko V."/>
        </authorList>
    </citation>
    <scope>NUCLEOTIDE SEQUENCE [LARGE SCALE GENOMIC DNA]</scope>
    <source>
        <strain evidence="2 3">E262AT.01</strain>
    </source>
</reference>
<feature type="region of interest" description="Disordered" evidence="1">
    <location>
        <begin position="1"/>
        <end position="25"/>
    </location>
</feature>
<protein>
    <submittedName>
        <fullName evidence="2">Uncharacterized protein</fullName>
    </submittedName>
</protein>